<keyword evidence="5" id="KW-0456">Lyase</keyword>
<evidence type="ECO:0000256" key="4">
    <source>
        <dbReference type="ARBA" id="ARBA00023136"/>
    </source>
</evidence>
<dbReference type="Gene3D" id="3.30.160.60">
    <property type="entry name" value="Classic Zinc Finger"/>
    <property type="match status" value="1"/>
</dbReference>
<keyword evidence="6" id="KW-0961">Cell wall biogenesis/degradation</keyword>
<dbReference type="InterPro" id="IPR003770">
    <property type="entry name" value="MLTG-like"/>
</dbReference>
<evidence type="ECO:0000313" key="7">
    <source>
        <dbReference type="EMBL" id="TFH57123.1"/>
    </source>
</evidence>
<comment type="caution">
    <text evidence="7">The sequence shown here is derived from an EMBL/GenBank/DDBJ whole genome shotgun (WGS) entry which is preliminary data.</text>
</comment>
<reference evidence="7 8" key="1">
    <citation type="submission" date="2019-03" db="EMBL/GenBank/DDBJ databases">
        <title>Glutamicibacter sp. LJH19 genome.</title>
        <authorList>
            <person name="Sinai Borker S."/>
            <person name="Kumar R."/>
        </authorList>
    </citation>
    <scope>NUCLEOTIDE SEQUENCE [LARGE SCALE GENOMIC DNA]</scope>
    <source>
        <strain evidence="7 8">LJH19</strain>
    </source>
</reference>
<proteinExistence type="predicted"/>
<keyword evidence="3" id="KW-1133">Transmembrane helix</keyword>
<dbReference type="EMBL" id="SPDS01000001">
    <property type="protein sequence ID" value="TFH57123.1"/>
    <property type="molecule type" value="Genomic_DNA"/>
</dbReference>
<dbReference type="Proteomes" id="UP000297638">
    <property type="component" value="Unassembled WGS sequence"/>
</dbReference>
<evidence type="ECO:0000256" key="1">
    <source>
        <dbReference type="ARBA" id="ARBA00022475"/>
    </source>
</evidence>
<keyword evidence="1" id="KW-1003">Cell membrane</keyword>
<evidence type="ECO:0000256" key="5">
    <source>
        <dbReference type="ARBA" id="ARBA00023239"/>
    </source>
</evidence>
<keyword evidence="4" id="KW-0472">Membrane</keyword>
<dbReference type="PANTHER" id="PTHR30518:SF2">
    <property type="entry name" value="ENDOLYTIC MUREIN TRANSGLYCOSYLASE"/>
    <property type="match status" value="1"/>
</dbReference>
<sequence length="65" mass="7310">MPPTPLGSPANAAIEAAAHPEDNGYYYWVTVNIETGETKFASNYQEHLRNHAEFRAWCDQNPDVC</sequence>
<gene>
    <name evidence="7" type="ORF">EXY26_09030</name>
</gene>
<dbReference type="PANTHER" id="PTHR30518">
    <property type="entry name" value="ENDOLYTIC MUREIN TRANSGLYCOSYLASE"/>
    <property type="match status" value="1"/>
</dbReference>
<evidence type="ECO:0000256" key="2">
    <source>
        <dbReference type="ARBA" id="ARBA00022692"/>
    </source>
</evidence>
<evidence type="ECO:0000256" key="3">
    <source>
        <dbReference type="ARBA" id="ARBA00022989"/>
    </source>
</evidence>
<evidence type="ECO:0000256" key="6">
    <source>
        <dbReference type="ARBA" id="ARBA00023316"/>
    </source>
</evidence>
<protein>
    <recommendedName>
        <fullName evidence="9">Aminodeoxychorismate lyase</fullName>
    </recommendedName>
</protein>
<dbReference type="GO" id="GO:0071555">
    <property type="term" value="P:cell wall organization"/>
    <property type="evidence" value="ECO:0007669"/>
    <property type="project" value="UniProtKB-KW"/>
</dbReference>
<keyword evidence="2" id="KW-0812">Transmembrane</keyword>
<dbReference type="AlphaFoldDB" id="A0A4Y8U1J1"/>
<dbReference type="Pfam" id="PF02618">
    <property type="entry name" value="YceG"/>
    <property type="match status" value="1"/>
</dbReference>
<name>A0A4Y8U1J1_9MICC</name>
<evidence type="ECO:0008006" key="9">
    <source>
        <dbReference type="Google" id="ProtNLM"/>
    </source>
</evidence>
<accession>A0A4Y8U1J1</accession>
<evidence type="ECO:0000313" key="8">
    <source>
        <dbReference type="Proteomes" id="UP000297638"/>
    </source>
</evidence>
<organism evidence="7 8">
    <name type="scientific">Glutamicibacter arilaitensis</name>
    <dbReference type="NCBI Taxonomy" id="256701"/>
    <lineage>
        <taxon>Bacteria</taxon>
        <taxon>Bacillati</taxon>
        <taxon>Actinomycetota</taxon>
        <taxon>Actinomycetes</taxon>
        <taxon>Micrococcales</taxon>
        <taxon>Micrococcaceae</taxon>
        <taxon>Glutamicibacter</taxon>
    </lineage>
</organism>
<dbReference type="GO" id="GO:0016829">
    <property type="term" value="F:lyase activity"/>
    <property type="evidence" value="ECO:0007669"/>
    <property type="project" value="UniProtKB-KW"/>
</dbReference>